<evidence type="ECO:0000313" key="2">
    <source>
        <dbReference type="Proteomes" id="UP000479938"/>
    </source>
</evidence>
<dbReference type="Proteomes" id="UP000479938">
    <property type="component" value="Unassembled WGS sequence"/>
</dbReference>
<accession>A0A6J4GIT8</accession>
<sequence length="80" mass="9227">MKTNEIKNLAYLKKLADRYLSTLKPIDSTLETNAAQIKFVNYYELGCFITNMLKMCILTLDQETHNNQSINVSLILEKVL</sequence>
<dbReference type="AlphaFoldDB" id="A0A6J4GIT8"/>
<gene>
    <name evidence="1" type="ORF">FLA105534_02457</name>
</gene>
<keyword evidence="2" id="KW-1185">Reference proteome</keyword>
<protein>
    <submittedName>
        <fullName evidence="1">Uncharacterized protein</fullName>
    </submittedName>
</protein>
<organism evidence="1 2">
    <name type="scientific">Flavobacterium bizetiae</name>
    <dbReference type="NCBI Taxonomy" id="2704140"/>
    <lineage>
        <taxon>Bacteria</taxon>
        <taxon>Pseudomonadati</taxon>
        <taxon>Bacteroidota</taxon>
        <taxon>Flavobacteriia</taxon>
        <taxon>Flavobacteriales</taxon>
        <taxon>Flavobacteriaceae</taxon>
        <taxon>Flavobacterium</taxon>
    </lineage>
</organism>
<proteinExistence type="predicted"/>
<evidence type="ECO:0000313" key="1">
    <source>
        <dbReference type="EMBL" id="CAA9199123.1"/>
    </source>
</evidence>
<dbReference type="RefSeq" id="WP_317168345.1">
    <property type="nucleotide sequence ID" value="NZ_CADCSU010000092.1"/>
</dbReference>
<reference evidence="1 2" key="1">
    <citation type="submission" date="2020-02" db="EMBL/GenBank/DDBJ databases">
        <authorList>
            <person name="Criscuolo A."/>
        </authorList>
    </citation>
    <scope>NUCLEOTIDE SEQUENCE [LARGE SCALE GENOMIC DNA]</scope>
    <source>
        <strain evidence="1">CIP105534</strain>
    </source>
</reference>
<dbReference type="EMBL" id="CADCSU010000092">
    <property type="protein sequence ID" value="CAA9199123.1"/>
    <property type="molecule type" value="Genomic_DNA"/>
</dbReference>
<name>A0A6J4GIT8_9FLAO</name>